<dbReference type="InterPro" id="IPR029033">
    <property type="entry name" value="His_PPase_superfam"/>
</dbReference>
<proteinExistence type="predicted"/>
<feature type="transmembrane region" description="Helical" evidence="2">
    <location>
        <begin position="26"/>
        <end position="45"/>
    </location>
</feature>
<dbReference type="Proteomes" id="UP000006043">
    <property type="component" value="Unassembled WGS sequence"/>
</dbReference>
<gene>
    <name evidence="3" type="ORF">MFORT_12341</name>
</gene>
<dbReference type="GO" id="GO:0005737">
    <property type="term" value="C:cytoplasm"/>
    <property type="evidence" value="ECO:0007669"/>
    <property type="project" value="TreeGrafter"/>
</dbReference>
<dbReference type="PATRIC" id="fig|1214102.3.peg.2461"/>
<protein>
    <submittedName>
        <fullName evidence="3">Fructose-2,6-bisphosphatase</fullName>
    </submittedName>
</protein>
<dbReference type="AlphaFoldDB" id="K0VG80"/>
<accession>K0VG80</accession>
<comment type="caution">
    <text evidence="3">The sequence shown here is derived from an EMBL/GenBank/DDBJ whole genome shotgun (WGS) entry which is preliminary data.</text>
</comment>
<keyword evidence="2" id="KW-0812">Transmembrane</keyword>
<evidence type="ECO:0000313" key="4">
    <source>
        <dbReference type="Proteomes" id="UP000006043"/>
    </source>
</evidence>
<feature type="region of interest" description="Disordered" evidence="1">
    <location>
        <begin position="466"/>
        <end position="498"/>
    </location>
</feature>
<dbReference type="CDD" id="cd07067">
    <property type="entry name" value="HP_PGM_like"/>
    <property type="match status" value="1"/>
</dbReference>
<keyword evidence="2" id="KW-1133">Transmembrane helix</keyword>
<dbReference type="SMART" id="SM00855">
    <property type="entry name" value="PGAM"/>
    <property type="match status" value="1"/>
</dbReference>
<dbReference type="PANTHER" id="PTHR48100">
    <property type="entry name" value="BROAD-SPECIFICITY PHOSPHATASE YOR283W-RELATED"/>
    <property type="match status" value="1"/>
</dbReference>
<dbReference type="Gene3D" id="3.40.50.1240">
    <property type="entry name" value="Phosphoglycerate mutase-like"/>
    <property type="match status" value="1"/>
</dbReference>
<feature type="region of interest" description="Disordered" evidence="1">
    <location>
        <begin position="331"/>
        <end position="392"/>
    </location>
</feature>
<evidence type="ECO:0000313" key="3">
    <source>
        <dbReference type="EMBL" id="EJZ13873.1"/>
    </source>
</evidence>
<feature type="compositionally biased region" description="Polar residues" evidence="1">
    <location>
        <begin position="383"/>
        <end position="392"/>
    </location>
</feature>
<dbReference type="SUPFAM" id="SSF53254">
    <property type="entry name" value="Phosphoglycerate mutase-like"/>
    <property type="match status" value="1"/>
</dbReference>
<dbReference type="RefSeq" id="WP_003880596.1">
    <property type="nucleotide sequence ID" value="NZ_JH814724.1"/>
</dbReference>
<dbReference type="GO" id="GO:0016791">
    <property type="term" value="F:phosphatase activity"/>
    <property type="evidence" value="ECO:0007669"/>
    <property type="project" value="TreeGrafter"/>
</dbReference>
<reference evidence="3 4" key="1">
    <citation type="journal article" date="2012" name="J. Bacteriol.">
        <title>Complete Genome Sequence of Mycobacterium fortuitum subsp. fortuitum Type Strain DSM46621.</title>
        <authorList>
            <person name="Ho Y.S."/>
            <person name="Adroub S.A."/>
            <person name="Aleisa F."/>
            <person name="Mahmood H."/>
            <person name="Othoum G."/>
            <person name="Rashid F."/>
            <person name="Zaher M."/>
            <person name="Ali S."/>
            <person name="Bitter W."/>
            <person name="Pain A."/>
            <person name="Abdallah A.M."/>
        </authorList>
    </citation>
    <scope>NUCLEOTIDE SEQUENCE [LARGE SCALE GENOMIC DNA]</scope>
    <source>
        <strain evidence="4">DSM46621</strain>
    </source>
</reference>
<dbReference type="HOGENOM" id="CLU_045962_0_0_11"/>
<dbReference type="GeneID" id="93413073"/>
<dbReference type="InterPro" id="IPR050275">
    <property type="entry name" value="PGM_Phosphatase"/>
</dbReference>
<dbReference type="InterPro" id="IPR013078">
    <property type="entry name" value="His_Pase_superF_clade-1"/>
</dbReference>
<dbReference type="PANTHER" id="PTHR48100:SF58">
    <property type="entry name" value="PE-PGRS FAMILY PROTEIN PE_PGRS11"/>
    <property type="match status" value="1"/>
</dbReference>
<dbReference type="Pfam" id="PF00300">
    <property type="entry name" value="His_Phos_1"/>
    <property type="match status" value="1"/>
</dbReference>
<evidence type="ECO:0000256" key="2">
    <source>
        <dbReference type="SAM" id="Phobius"/>
    </source>
</evidence>
<sequence length="520" mass="55575">MDRHNKFDNGAAPAVRRRSRTTWKGLGIVLTAFGFFVMSVLPAWAAENMRVTFVRHGQSAGNTSGNIDTSTPGPSLTPLGREQAQAVVDRLGDNNYDAIYASQMIRTQQTAEPMSAYLGLPIQVLPGLQEIEAGDYEGMPESGALDGYLQAPIAWAFAGQLGARIPGSIDGNEFDARVDGALKTMYDKGDRNVIVFSHGGTIMFWTMMNAKNLTLAEKGMLLSQHALGNTDYVVIEGNPEDGWTLVDWNGQRFSPEPTFGHEVGVQVRTLTRQLEAATKQVTDSFATGDVIKVATAINRGVAEAAFSVAKFNRAVNAEVIKRVDKIIGKVGTPAPEPVSERTDKASETGGGAVQNTGSATDMLKPLDVAVSDPKEQALESSGPDRSSLTEKVTSAVRNKATTDLTDGNMVRPGKAFAETKRAGEQARAGVSDVAGQLRSTVKSSVTGLKDAAKKVSEMSVRQALRAAAPLPGSRRQRRPRIRTASSNSKEMKSAPSVARRGPILSSVVRPDSVQVVAQHL</sequence>
<name>K0VG80_MYCFO</name>
<evidence type="ECO:0000256" key="1">
    <source>
        <dbReference type="SAM" id="MobiDB-lite"/>
    </source>
</evidence>
<organism evidence="3 4">
    <name type="scientific">Mycolicibacterium fortuitum subsp. fortuitum DSM 46621 = ATCC 6841 = JCM 6387</name>
    <dbReference type="NCBI Taxonomy" id="1214102"/>
    <lineage>
        <taxon>Bacteria</taxon>
        <taxon>Bacillati</taxon>
        <taxon>Actinomycetota</taxon>
        <taxon>Actinomycetes</taxon>
        <taxon>Mycobacteriales</taxon>
        <taxon>Mycobacteriaceae</taxon>
        <taxon>Mycolicibacterium</taxon>
    </lineage>
</organism>
<keyword evidence="2" id="KW-0472">Membrane</keyword>
<dbReference type="EMBL" id="ALQB01000043">
    <property type="protein sequence ID" value="EJZ13873.1"/>
    <property type="molecule type" value="Genomic_DNA"/>
</dbReference>